<evidence type="ECO:0000259" key="8">
    <source>
        <dbReference type="PROSITE" id="PS50893"/>
    </source>
</evidence>
<gene>
    <name evidence="10" type="ORF">DXA38_10230</name>
</gene>
<feature type="transmembrane region" description="Helical" evidence="7">
    <location>
        <begin position="21"/>
        <end position="47"/>
    </location>
</feature>
<dbReference type="InterPro" id="IPR027417">
    <property type="entry name" value="P-loop_NTPase"/>
</dbReference>
<dbReference type="EMBL" id="QVEV01000013">
    <property type="protein sequence ID" value="RGC15522.1"/>
    <property type="molecule type" value="Genomic_DNA"/>
</dbReference>
<dbReference type="Proteomes" id="UP000260025">
    <property type="component" value="Unassembled WGS sequence"/>
</dbReference>
<evidence type="ECO:0000256" key="2">
    <source>
        <dbReference type="ARBA" id="ARBA00022692"/>
    </source>
</evidence>
<evidence type="ECO:0000256" key="7">
    <source>
        <dbReference type="SAM" id="Phobius"/>
    </source>
</evidence>
<feature type="transmembrane region" description="Helical" evidence="7">
    <location>
        <begin position="59"/>
        <end position="77"/>
    </location>
</feature>
<dbReference type="SUPFAM" id="SSF90123">
    <property type="entry name" value="ABC transporter transmembrane region"/>
    <property type="match status" value="1"/>
</dbReference>
<dbReference type="GO" id="GO:0015421">
    <property type="term" value="F:ABC-type oligopeptide transporter activity"/>
    <property type="evidence" value="ECO:0007669"/>
    <property type="project" value="TreeGrafter"/>
</dbReference>
<dbReference type="GO" id="GO:0016887">
    <property type="term" value="F:ATP hydrolysis activity"/>
    <property type="evidence" value="ECO:0007669"/>
    <property type="project" value="InterPro"/>
</dbReference>
<dbReference type="InterPro" id="IPR011527">
    <property type="entry name" value="ABC1_TM_dom"/>
</dbReference>
<evidence type="ECO:0000313" key="10">
    <source>
        <dbReference type="EMBL" id="RGC15522.1"/>
    </source>
</evidence>
<comment type="caution">
    <text evidence="10">The sequence shown here is derived from an EMBL/GenBank/DDBJ whole genome shotgun (WGS) entry which is preliminary data.</text>
</comment>
<dbReference type="Pfam" id="PF00005">
    <property type="entry name" value="ABC_tran"/>
    <property type="match status" value="1"/>
</dbReference>
<dbReference type="OrthoDB" id="2328604at2"/>
<dbReference type="SUPFAM" id="SSF52540">
    <property type="entry name" value="P-loop containing nucleoside triphosphate hydrolases"/>
    <property type="match status" value="1"/>
</dbReference>
<comment type="subcellular location">
    <subcellularLocation>
        <location evidence="1">Cell membrane</location>
        <topology evidence="1">Multi-pass membrane protein</topology>
    </subcellularLocation>
</comment>
<dbReference type="InterPro" id="IPR036640">
    <property type="entry name" value="ABC1_TM_sf"/>
</dbReference>
<dbReference type="InterPro" id="IPR039421">
    <property type="entry name" value="Type_1_exporter"/>
</dbReference>
<dbReference type="GO" id="GO:0005886">
    <property type="term" value="C:plasma membrane"/>
    <property type="evidence" value="ECO:0007669"/>
    <property type="project" value="UniProtKB-SubCell"/>
</dbReference>
<dbReference type="InterPro" id="IPR003593">
    <property type="entry name" value="AAA+_ATPase"/>
</dbReference>
<feature type="transmembrane region" description="Helical" evidence="7">
    <location>
        <begin position="148"/>
        <end position="175"/>
    </location>
</feature>
<dbReference type="InterPro" id="IPR003439">
    <property type="entry name" value="ABC_transporter-like_ATP-bd"/>
</dbReference>
<name>A0A3E2VWC9_CLOIN</name>
<dbReference type="GO" id="GO:0005524">
    <property type="term" value="F:ATP binding"/>
    <property type="evidence" value="ECO:0007669"/>
    <property type="project" value="UniProtKB-KW"/>
</dbReference>
<dbReference type="AlphaFoldDB" id="A0A3E2VWC9"/>
<keyword evidence="4 10" id="KW-0067">ATP-binding</keyword>
<dbReference type="SMART" id="SM00382">
    <property type="entry name" value="AAA"/>
    <property type="match status" value="1"/>
</dbReference>
<evidence type="ECO:0000256" key="1">
    <source>
        <dbReference type="ARBA" id="ARBA00004651"/>
    </source>
</evidence>
<dbReference type="Gene3D" id="1.20.1560.10">
    <property type="entry name" value="ABC transporter type 1, transmembrane domain"/>
    <property type="match status" value="1"/>
</dbReference>
<feature type="domain" description="ABC transporter" evidence="8">
    <location>
        <begin position="345"/>
        <end position="583"/>
    </location>
</feature>
<evidence type="ECO:0000256" key="4">
    <source>
        <dbReference type="ARBA" id="ARBA00022840"/>
    </source>
</evidence>
<feature type="domain" description="ABC transmembrane type-1" evidence="9">
    <location>
        <begin position="135"/>
        <end position="310"/>
    </location>
</feature>
<evidence type="ECO:0000256" key="3">
    <source>
        <dbReference type="ARBA" id="ARBA00022741"/>
    </source>
</evidence>
<evidence type="ECO:0000256" key="5">
    <source>
        <dbReference type="ARBA" id="ARBA00022989"/>
    </source>
</evidence>
<dbReference type="PANTHER" id="PTHR43394">
    <property type="entry name" value="ATP-DEPENDENT PERMEASE MDL1, MITOCHONDRIAL"/>
    <property type="match status" value="1"/>
</dbReference>
<keyword evidence="3" id="KW-0547">Nucleotide-binding</keyword>
<evidence type="ECO:0000313" key="11">
    <source>
        <dbReference type="Proteomes" id="UP000260025"/>
    </source>
</evidence>
<keyword evidence="6 7" id="KW-0472">Membrane</keyword>
<reference evidence="10 11" key="1">
    <citation type="submission" date="2018-08" db="EMBL/GenBank/DDBJ databases">
        <title>A genome reference for cultivated species of the human gut microbiota.</title>
        <authorList>
            <person name="Zou Y."/>
            <person name="Xue W."/>
            <person name="Luo G."/>
        </authorList>
    </citation>
    <scope>NUCLEOTIDE SEQUENCE [LARGE SCALE GENOMIC DNA]</scope>
    <source>
        <strain evidence="10 11">OF01-2LB</strain>
    </source>
</reference>
<keyword evidence="5 7" id="KW-1133">Transmembrane helix</keyword>
<keyword evidence="2 7" id="KW-0812">Transmembrane</keyword>
<protein>
    <submittedName>
        <fullName evidence="10">ABC transporter ATP-binding protein</fullName>
    </submittedName>
</protein>
<dbReference type="PANTHER" id="PTHR43394:SF1">
    <property type="entry name" value="ATP-BINDING CASSETTE SUB-FAMILY B MEMBER 10, MITOCHONDRIAL"/>
    <property type="match status" value="1"/>
</dbReference>
<accession>A0A3E2VWC9</accession>
<evidence type="ECO:0000259" key="9">
    <source>
        <dbReference type="PROSITE" id="PS50929"/>
    </source>
</evidence>
<evidence type="ECO:0000256" key="6">
    <source>
        <dbReference type="ARBA" id="ARBA00023136"/>
    </source>
</evidence>
<dbReference type="PROSITE" id="PS50893">
    <property type="entry name" value="ABC_TRANSPORTER_2"/>
    <property type="match status" value="1"/>
</dbReference>
<sequence>MRMFQSLKFLWCYAWRVDKGYLICLVLYQISNSLTPILIMIFPKLIIDEFLGRNEFHRLIQLVVFFTIGIFLTKLLSSCFENTAFYKRCIILERFQTELGERLVKTDLENLEDPAFLDMKQNAEKFLYANGQGFSFVLDRAVNIIGKLFIFATIFSVLLAMNARILAVFVLLVLINSIAQMHLKKRYAALEMQKNPKERRLSYLNNLLSDVTYAKEIRINGQHEFFIAKLQSVLRELWHFYRRQMHLLNCSQGVLHFVDLLQRGIAYLYMIYAVSRHLITIGDFTLYISAVATFTDAMNDVLDSMNDVRQYSIYFDAVESYLNLPIKIHTEADATVSFPEVIESIEFRDVSFAYKGKSTWALHKVNARFSGKEKVAIVGENGAGKSTFIKLLCRLYEPVSGEILINGINIKKFSYQEYKEKISAIFQDYQLFSFNIAENIGLQEEIEDERVFKALNQLGLTRRIATLKQGVHTAVHRDFDSEGFEPSGGQGQKLAIARALYKDAPIIVLDEPTAALDPRAENEIYKTFSTLVKGKLAIYISHRLSSTRFCDTILVLKQGELVECGTHEELLATKGLYAELYAMQAKYYK</sequence>
<proteinExistence type="predicted"/>
<dbReference type="Gene3D" id="3.40.50.300">
    <property type="entry name" value="P-loop containing nucleotide triphosphate hydrolases"/>
    <property type="match status" value="1"/>
</dbReference>
<dbReference type="PROSITE" id="PS50929">
    <property type="entry name" value="ABC_TM1F"/>
    <property type="match status" value="1"/>
</dbReference>
<organism evidence="10 11">
    <name type="scientific">Clostridium innocuum</name>
    <dbReference type="NCBI Taxonomy" id="1522"/>
    <lineage>
        <taxon>Bacteria</taxon>
        <taxon>Bacillati</taxon>
        <taxon>Bacillota</taxon>
        <taxon>Clostridia</taxon>
        <taxon>Eubacteriales</taxon>
        <taxon>Clostridiaceae</taxon>
        <taxon>Clostridium</taxon>
    </lineage>
</organism>